<dbReference type="GO" id="GO:0052621">
    <property type="term" value="F:diguanylate cyclase activity"/>
    <property type="evidence" value="ECO:0007669"/>
    <property type="project" value="TreeGrafter"/>
</dbReference>
<dbReference type="GO" id="GO:0043709">
    <property type="term" value="P:cell adhesion involved in single-species biofilm formation"/>
    <property type="evidence" value="ECO:0007669"/>
    <property type="project" value="TreeGrafter"/>
</dbReference>
<keyword evidence="3" id="KW-1185">Reference proteome</keyword>
<dbReference type="SMART" id="SM00267">
    <property type="entry name" value="GGDEF"/>
    <property type="match status" value="1"/>
</dbReference>
<reference evidence="2 3" key="1">
    <citation type="submission" date="2020-03" db="EMBL/GenBank/DDBJ databases">
        <title>Sequencing the genomes of 1000 actinobacteria strains.</title>
        <authorList>
            <person name="Klenk H.-P."/>
        </authorList>
    </citation>
    <scope>NUCLEOTIDE SEQUENCE [LARGE SCALE GENOMIC DNA]</scope>
    <source>
        <strain evidence="2 3">DSM 45490</strain>
    </source>
</reference>
<dbReference type="AlphaFoldDB" id="A0A7X5V5C4"/>
<proteinExistence type="predicted"/>
<sequence length="533" mass="57383">MGTGAMAADDALTARIAAAMTAAQSGGHAGAAAEIEAIRTELGGVPSYTAAAVEYVRGVTAHHASDADEALRAVDACLEIARAIDEPGWEANALPIRIINLARSGRGGDTVNDLVAAESALSRTKDPGLIAWAHTGLGYAYDVLRLFELCIPHYEIATRLDADAFELTESPAIDRLNLAETYLRWAHELERLGDPLYTQEIEDRLASAAYWAREADRVVVDDESQEFWKLTARLWTAAAATAEDPAKAVAELTEIRDQISKVGETERLAIAGAYLARALRTQGKSDEAKAAADRAADDLIPLADPSTHMLVLQTRSEIDALDGTPGSVAGLAYARAVARGWWKERQRALNAVRHALTVHDLPARHDAEWHAARQDPLTGVGNRRALDERLTAARDSGRAVTLLAIDVDDLKLVNDTFGHACGDELLQVAANLLVEQARATDAVIRSGGDEFFVVLDQPDANGGAQLAERIRVAVEAIAVTTDKPWLRRLGLSLGYAATAEGLGVEQLVPQADRRLYQDKRRKRTSGNPDALSR</sequence>
<dbReference type="NCBIfam" id="TIGR00254">
    <property type="entry name" value="GGDEF"/>
    <property type="match status" value="1"/>
</dbReference>
<accession>A0A7X5V5C4</accession>
<dbReference type="GO" id="GO:1902201">
    <property type="term" value="P:negative regulation of bacterial-type flagellum-dependent cell motility"/>
    <property type="evidence" value="ECO:0007669"/>
    <property type="project" value="TreeGrafter"/>
</dbReference>
<dbReference type="PANTHER" id="PTHR45138">
    <property type="entry name" value="REGULATORY COMPONENTS OF SENSORY TRANSDUCTION SYSTEM"/>
    <property type="match status" value="1"/>
</dbReference>
<gene>
    <name evidence="2" type="ORF">BJY22_000584</name>
</gene>
<evidence type="ECO:0000313" key="3">
    <source>
        <dbReference type="Proteomes" id="UP000555407"/>
    </source>
</evidence>
<dbReference type="SUPFAM" id="SSF55073">
    <property type="entry name" value="Nucleotide cyclase"/>
    <property type="match status" value="1"/>
</dbReference>
<protein>
    <submittedName>
        <fullName evidence="2">Diguanylate cyclase (GGDEF)-like protein</fullName>
    </submittedName>
</protein>
<dbReference type="InterPro" id="IPR050469">
    <property type="entry name" value="Diguanylate_Cyclase"/>
</dbReference>
<name>A0A7X5V5C4_9ACTN</name>
<evidence type="ECO:0000313" key="2">
    <source>
        <dbReference type="EMBL" id="NIK54867.1"/>
    </source>
</evidence>
<dbReference type="CDD" id="cd01949">
    <property type="entry name" value="GGDEF"/>
    <property type="match status" value="1"/>
</dbReference>
<dbReference type="Proteomes" id="UP000555407">
    <property type="component" value="Unassembled WGS sequence"/>
</dbReference>
<dbReference type="GO" id="GO:0005886">
    <property type="term" value="C:plasma membrane"/>
    <property type="evidence" value="ECO:0007669"/>
    <property type="project" value="TreeGrafter"/>
</dbReference>
<dbReference type="Pfam" id="PF00990">
    <property type="entry name" value="GGDEF"/>
    <property type="match status" value="1"/>
</dbReference>
<feature type="domain" description="GGDEF" evidence="1">
    <location>
        <begin position="398"/>
        <end position="533"/>
    </location>
</feature>
<dbReference type="PANTHER" id="PTHR45138:SF9">
    <property type="entry name" value="DIGUANYLATE CYCLASE DGCM-RELATED"/>
    <property type="match status" value="1"/>
</dbReference>
<dbReference type="InterPro" id="IPR043128">
    <property type="entry name" value="Rev_trsase/Diguanyl_cyclase"/>
</dbReference>
<dbReference type="EMBL" id="JAASRO010000001">
    <property type="protein sequence ID" value="NIK54867.1"/>
    <property type="molecule type" value="Genomic_DNA"/>
</dbReference>
<dbReference type="PROSITE" id="PS50887">
    <property type="entry name" value="GGDEF"/>
    <property type="match status" value="1"/>
</dbReference>
<comment type="caution">
    <text evidence="2">The sequence shown here is derived from an EMBL/GenBank/DDBJ whole genome shotgun (WGS) entry which is preliminary data.</text>
</comment>
<evidence type="ECO:0000259" key="1">
    <source>
        <dbReference type="PROSITE" id="PS50887"/>
    </source>
</evidence>
<dbReference type="Gene3D" id="3.30.70.270">
    <property type="match status" value="1"/>
</dbReference>
<dbReference type="InterPro" id="IPR000160">
    <property type="entry name" value="GGDEF_dom"/>
</dbReference>
<dbReference type="SUPFAM" id="SSF48452">
    <property type="entry name" value="TPR-like"/>
    <property type="match status" value="1"/>
</dbReference>
<dbReference type="InterPro" id="IPR029787">
    <property type="entry name" value="Nucleotide_cyclase"/>
</dbReference>
<dbReference type="RefSeq" id="WP_238350276.1">
    <property type="nucleotide sequence ID" value="NZ_JAASRO010000001.1"/>
</dbReference>
<organism evidence="2 3">
    <name type="scientific">Kribbella shirazensis</name>
    <dbReference type="NCBI Taxonomy" id="1105143"/>
    <lineage>
        <taxon>Bacteria</taxon>
        <taxon>Bacillati</taxon>
        <taxon>Actinomycetota</taxon>
        <taxon>Actinomycetes</taxon>
        <taxon>Propionibacteriales</taxon>
        <taxon>Kribbellaceae</taxon>
        <taxon>Kribbella</taxon>
    </lineage>
</organism>
<dbReference type="InterPro" id="IPR011990">
    <property type="entry name" value="TPR-like_helical_dom_sf"/>
</dbReference>